<name>A0A7X3MPG1_9HYPH</name>
<reference evidence="2 3" key="1">
    <citation type="submission" date="2019-12" db="EMBL/GenBank/DDBJ databases">
        <authorList>
            <person name="Yuan C.-G."/>
        </authorList>
    </citation>
    <scope>NUCLEOTIDE SEQUENCE [LARGE SCALE GENOMIC DNA]</scope>
    <source>
        <strain evidence="2 3">KCTC 23863</strain>
    </source>
</reference>
<keyword evidence="1" id="KW-0472">Membrane</keyword>
<reference evidence="2 3" key="2">
    <citation type="submission" date="2020-01" db="EMBL/GenBank/DDBJ databases">
        <title>Microvirga sp. nov., an arsenate reduction bacterium isolated from Tibet hotspring sediments.</title>
        <authorList>
            <person name="Xian W.-D."/>
            <person name="Li W.-J."/>
        </authorList>
    </citation>
    <scope>NUCLEOTIDE SEQUENCE [LARGE SCALE GENOMIC DNA]</scope>
    <source>
        <strain evidence="2 3">KCTC 23863</strain>
    </source>
</reference>
<keyword evidence="1" id="KW-1133">Transmembrane helix</keyword>
<proteinExistence type="predicted"/>
<keyword evidence="3" id="KW-1185">Reference proteome</keyword>
<gene>
    <name evidence="2" type="ORF">GR328_04720</name>
</gene>
<comment type="caution">
    <text evidence="2">The sequence shown here is derived from an EMBL/GenBank/DDBJ whole genome shotgun (WGS) entry which is preliminary data.</text>
</comment>
<organism evidence="2 3">
    <name type="scientific">Microvirga makkahensis</name>
    <dbReference type="NCBI Taxonomy" id="1128670"/>
    <lineage>
        <taxon>Bacteria</taxon>
        <taxon>Pseudomonadati</taxon>
        <taxon>Pseudomonadota</taxon>
        <taxon>Alphaproteobacteria</taxon>
        <taxon>Hyphomicrobiales</taxon>
        <taxon>Methylobacteriaceae</taxon>
        <taxon>Microvirga</taxon>
    </lineage>
</organism>
<dbReference type="AlphaFoldDB" id="A0A7X3MPG1"/>
<keyword evidence="1" id="KW-0812">Transmembrane</keyword>
<evidence type="ECO:0000313" key="2">
    <source>
        <dbReference type="EMBL" id="MXQ10763.1"/>
    </source>
</evidence>
<dbReference type="EMBL" id="WURB01000002">
    <property type="protein sequence ID" value="MXQ10763.1"/>
    <property type="molecule type" value="Genomic_DNA"/>
</dbReference>
<sequence>MDPGGRVGDPRGRLGEMWTWVFARSALDVITGLVPVIPIASSAAFL</sequence>
<accession>A0A7X3MPG1</accession>
<evidence type="ECO:0000256" key="1">
    <source>
        <dbReference type="SAM" id="Phobius"/>
    </source>
</evidence>
<evidence type="ECO:0000313" key="3">
    <source>
        <dbReference type="Proteomes" id="UP000436483"/>
    </source>
</evidence>
<dbReference type="Proteomes" id="UP000436483">
    <property type="component" value="Unassembled WGS sequence"/>
</dbReference>
<protein>
    <submittedName>
        <fullName evidence="2">Uncharacterized protein</fullName>
    </submittedName>
</protein>
<feature type="transmembrane region" description="Helical" evidence="1">
    <location>
        <begin position="21"/>
        <end position="45"/>
    </location>
</feature>
<dbReference type="RefSeq" id="WP_160883355.1">
    <property type="nucleotide sequence ID" value="NZ_WURB01000002.1"/>
</dbReference>